<dbReference type="EMBL" id="BAAALT010000037">
    <property type="protein sequence ID" value="GAA1794589.1"/>
    <property type="molecule type" value="Genomic_DNA"/>
</dbReference>
<organism evidence="1 2">
    <name type="scientific">Luedemannella flava</name>
    <dbReference type="NCBI Taxonomy" id="349316"/>
    <lineage>
        <taxon>Bacteria</taxon>
        <taxon>Bacillati</taxon>
        <taxon>Actinomycetota</taxon>
        <taxon>Actinomycetes</taxon>
        <taxon>Micromonosporales</taxon>
        <taxon>Micromonosporaceae</taxon>
        <taxon>Luedemannella</taxon>
    </lineage>
</organism>
<reference evidence="1 2" key="1">
    <citation type="journal article" date="2019" name="Int. J. Syst. Evol. Microbiol.">
        <title>The Global Catalogue of Microorganisms (GCM) 10K type strain sequencing project: providing services to taxonomists for standard genome sequencing and annotation.</title>
        <authorList>
            <consortium name="The Broad Institute Genomics Platform"/>
            <consortium name="The Broad Institute Genome Sequencing Center for Infectious Disease"/>
            <person name="Wu L."/>
            <person name="Ma J."/>
        </authorList>
    </citation>
    <scope>NUCLEOTIDE SEQUENCE [LARGE SCALE GENOMIC DNA]</scope>
    <source>
        <strain evidence="1 2">JCM 13250</strain>
    </source>
</reference>
<accession>A0ABN2LNA4</accession>
<dbReference type="RefSeq" id="WP_344127794.1">
    <property type="nucleotide sequence ID" value="NZ_BAAALT010000037.1"/>
</dbReference>
<dbReference type="PROSITE" id="PS51257">
    <property type="entry name" value="PROKAR_LIPOPROTEIN"/>
    <property type="match status" value="1"/>
</dbReference>
<keyword evidence="2" id="KW-1185">Reference proteome</keyword>
<dbReference type="Gene3D" id="2.50.20.20">
    <property type="match status" value="1"/>
</dbReference>
<evidence type="ECO:0008006" key="3">
    <source>
        <dbReference type="Google" id="ProtNLM"/>
    </source>
</evidence>
<gene>
    <name evidence="1" type="ORF">GCM10009682_15410</name>
</gene>
<dbReference type="Proteomes" id="UP001500218">
    <property type="component" value="Unassembled WGS sequence"/>
</dbReference>
<sequence length="257" mass="26730">MRPRTTIIALILGALLVIGCSGNGNSGNRAASTTGAAHPSVSVDPTATADAIELLRKGTTFVDETSFRTDVDIAGQIATMGHVDNLRKRADATITNNGATAAEIRMVDDDIYLKLAAPGFGDAWLILDPAKVPAGFALSFERGRNDPGGSARLINAIVSARASGKEISGTLDASKVGTGNGISFKPPANGTFPESTKNQPFRATLDDQGRLVSFVIPRANDFPSASLRYSEFGIAVRVVRPSGAATAPEALYAQLGM</sequence>
<name>A0ABN2LNA4_9ACTN</name>
<protein>
    <recommendedName>
        <fullName evidence="3">LppX_LprAFG lipoprotein</fullName>
    </recommendedName>
</protein>
<proteinExistence type="predicted"/>
<comment type="caution">
    <text evidence="1">The sequence shown here is derived from an EMBL/GenBank/DDBJ whole genome shotgun (WGS) entry which is preliminary data.</text>
</comment>
<evidence type="ECO:0000313" key="1">
    <source>
        <dbReference type="EMBL" id="GAA1794589.1"/>
    </source>
</evidence>
<evidence type="ECO:0000313" key="2">
    <source>
        <dbReference type="Proteomes" id="UP001500218"/>
    </source>
</evidence>